<dbReference type="OrthoDB" id="5501430at2"/>
<dbReference type="GO" id="GO:0006285">
    <property type="term" value="P:base-excision repair, AP site formation"/>
    <property type="evidence" value="ECO:0007669"/>
    <property type="project" value="TreeGrafter"/>
</dbReference>
<sequence length="306" mass="32766">MPRAPTGDVHALVPLPADVDVRRTVGRLRRGAGDPTWVHDADGTVWHAVRRPTGTATLRLRPVRGGVRVDAWGAGAAQALADAPGLLGALDDPRGFADHLHPAVARARRTYGGVRLARSGDVWDAVVTAVLEQRVVGLDAQASWRRLVAAHGEPAPGPAPARLRVAPPPGAWATLPVWEWRRAGVDAQRSDTVRRAARVAHALSPALDPDELARRLRTVPGIGPWTVAEVTSRALGDPDAVSVGDAHLCHLVGWALTGRRADDAGMLRLLEPWRGHRQRVLVLLELAYRGGMPAYGPRAPRARALV</sequence>
<evidence type="ECO:0000256" key="2">
    <source>
        <dbReference type="ARBA" id="ARBA00023204"/>
    </source>
</evidence>
<gene>
    <name evidence="3" type="ORF">E5225_11600</name>
</gene>
<dbReference type="EMBL" id="CP039291">
    <property type="protein sequence ID" value="QCB95362.1"/>
    <property type="molecule type" value="Genomic_DNA"/>
</dbReference>
<dbReference type="GO" id="GO:0008725">
    <property type="term" value="F:DNA-3-methyladenine glycosylase activity"/>
    <property type="evidence" value="ECO:0007669"/>
    <property type="project" value="TreeGrafter"/>
</dbReference>
<dbReference type="PANTHER" id="PTHR43003">
    <property type="entry name" value="DNA-3-METHYLADENINE GLYCOSYLASE"/>
    <property type="match status" value="1"/>
</dbReference>
<reference evidence="3 4" key="1">
    <citation type="submission" date="2019-04" db="EMBL/GenBank/DDBJ databases">
        <title>Isolation and identification of Cellulomonas shaoxiangyii sp. Nov. isolated from feces of the Tibetan antelopes (Pantholops hodgsonii) in the Qinghai-Tibet plateau of China.</title>
        <authorList>
            <person name="Tian Z."/>
        </authorList>
    </citation>
    <scope>NUCLEOTIDE SEQUENCE [LARGE SCALE GENOMIC DNA]</scope>
    <source>
        <strain evidence="3 4">Z28</strain>
    </source>
</reference>
<evidence type="ECO:0000313" key="4">
    <source>
        <dbReference type="Proteomes" id="UP000296469"/>
    </source>
</evidence>
<proteinExistence type="predicted"/>
<accession>A0A4P7SM96</accession>
<dbReference type="SUPFAM" id="SSF48150">
    <property type="entry name" value="DNA-glycosylase"/>
    <property type="match status" value="1"/>
</dbReference>
<keyword evidence="4" id="KW-1185">Reference proteome</keyword>
<keyword evidence="2" id="KW-0234">DNA repair</keyword>
<dbReference type="GO" id="GO:0032131">
    <property type="term" value="F:alkylated DNA binding"/>
    <property type="evidence" value="ECO:0007669"/>
    <property type="project" value="TreeGrafter"/>
</dbReference>
<protein>
    <submittedName>
        <fullName evidence="3">DNA-3-methyladenine glycosylase 2 family protein</fullName>
    </submittedName>
</protein>
<dbReference type="KEGG" id="celz:E5225_11600"/>
<evidence type="ECO:0000313" key="3">
    <source>
        <dbReference type="EMBL" id="QCB95362.1"/>
    </source>
</evidence>
<evidence type="ECO:0000256" key="1">
    <source>
        <dbReference type="ARBA" id="ARBA00022763"/>
    </source>
</evidence>
<dbReference type="GO" id="GO:0006307">
    <property type="term" value="P:DNA alkylation repair"/>
    <property type="evidence" value="ECO:0007669"/>
    <property type="project" value="TreeGrafter"/>
</dbReference>
<dbReference type="GO" id="GO:0043916">
    <property type="term" value="F:DNA-7-methylguanine glycosylase activity"/>
    <property type="evidence" value="ECO:0007669"/>
    <property type="project" value="TreeGrafter"/>
</dbReference>
<dbReference type="Proteomes" id="UP000296469">
    <property type="component" value="Chromosome"/>
</dbReference>
<organism evidence="3 4">
    <name type="scientific">Cellulomonas shaoxiangyii</name>
    <dbReference type="NCBI Taxonomy" id="2566013"/>
    <lineage>
        <taxon>Bacteria</taxon>
        <taxon>Bacillati</taxon>
        <taxon>Actinomycetota</taxon>
        <taxon>Actinomycetes</taxon>
        <taxon>Micrococcales</taxon>
        <taxon>Cellulomonadaceae</taxon>
        <taxon>Cellulomonas</taxon>
    </lineage>
</organism>
<dbReference type="GO" id="GO:0005737">
    <property type="term" value="C:cytoplasm"/>
    <property type="evidence" value="ECO:0007669"/>
    <property type="project" value="TreeGrafter"/>
</dbReference>
<dbReference type="GO" id="GO:0032993">
    <property type="term" value="C:protein-DNA complex"/>
    <property type="evidence" value="ECO:0007669"/>
    <property type="project" value="TreeGrafter"/>
</dbReference>
<dbReference type="InterPro" id="IPR051912">
    <property type="entry name" value="Alkylbase_DNA_Glycosylase/TA"/>
</dbReference>
<dbReference type="AlphaFoldDB" id="A0A4P7SM96"/>
<dbReference type="PANTHER" id="PTHR43003:SF6">
    <property type="entry name" value="DNA GLYCOSYLASE"/>
    <property type="match status" value="1"/>
</dbReference>
<keyword evidence="1" id="KW-0227">DNA damage</keyword>
<dbReference type="Gene3D" id="1.10.340.30">
    <property type="entry name" value="Hypothetical protein, domain 2"/>
    <property type="match status" value="1"/>
</dbReference>
<dbReference type="InterPro" id="IPR011257">
    <property type="entry name" value="DNA_glycosylase"/>
</dbReference>
<name>A0A4P7SM96_9CELL</name>